<dbReference type="Proteomes" id="UP000828390">
    <property type="component" value="Unassembled WGS sequence"/>
</dbReference>
<organism evidence="1 2">
    <name type="scientific">Dreissena polymorpha</name>
    <name type="common">Zebra mussel</name>
    <name type="synonym">Mytilus polymorpha</name>
    <dbReference type="NCBI Taxonomy" id="45954"/>
    <lineage>
        <taxon>Eukaryota</taxon>
        <taxon>Metazoa</taxon>
        <taxon>Spiralia</taxon>
        <taxon>Lophotrochozoa</taxon>
        <taxon>Mollusca</taxon>
        <taxon>Bivalvia</taxon>
        <taxon>Autobranchia</taxon>
        <taxon>Heteroconchia</taxon>
        <taxon>Euheterodonta</taxon>
        <taxon>Imparidentia</taxon>
        <taxon>Neoheterodontei</taxon>
        <taxon>Myida</taxon>
        <taxon>Dreissenoidea</taxon>
        <taxon>Dreissenidae</taxon>
        <taxon>Dreissena</taxon>
    </lineage>
</organism>
<comment type="caution">
    <text evidence="1">The sequence shown here is derived from an EMBL/GenBank/DDBJ whole genome shotgun (WGS) entry which is preliminary data.</text>
</comment>
<name>A0A9D4D0V9_DREPO</name>
<evidence type="ECO:0000313" key="1">
    <source>
        <dbReference type="EMBL" id="KAH3735801.1"/>
    </source>
</evidence>
<reference evidence="1" key="2">
    <citation type="submission" date="2020-11" db="EMBL/GenBank/DDBJ databases">
        <authorList>
            <person name="McCartney M.A."/>
            <person name="Auch B."/>
            <person name="Kono T."/>
            <person name="Mallez S."/>
            <person name="Becker A."/>
            <person name="Gohl D.M."/>
            <person name="Silverstein K.A.T."/>
            <person name="Koren S."/>
            <person name="Bechman K.B."/>
            <person name="Herman A."/>
            <person name="Abrahante J.E."/>
            <person name="Garbe J."/>
        </authorList>
    </citation>
    <scope>NUCLEOTIDE SEQUENCE</scope>
    <source>
        <strain evidence="1">Duluth1</strain>
        <tissue evidence="1">Whole animal</tissue>
    </source>
</reference>
<accession>A0A9D4D0V9</accession>
<dbReference type="AlphaFoldDB" id="A0A9D4D0V9"/>
<dbReference type="EMBL" id="JAIWYP010000011">
    <property type="protein sequence ID" value="KAH3735801.1"/>
    <property type="molecule type" value="Genomic_DNA"/>
</dbReference>
<evidence type="ECO:0000313" key="2">
    <source>
        <dbReference type="Proteomes" id="UP000828390"/>
    </source>
</evidence>
<gene>
    <name evidence="1" type="ORF">DPMN_042359</name>
</gene>
<keyword evidence="2" id="KW-1185">Reference proteome</keyword>
<reference evidence="1" key="1">
    <citation type="journal article" date="2019" name="bioRxiv">
        <title>The Genome of the Zebra Mussel, Dreissena polymorpha: A Resource for Invasive Species Research.</title>
        <authorList>
            <person name="McCartney M.A."/>
            <person name="Auch B."/>
            <person name="Kono T."/>
            <person name="Mallez S."/>
            <person name="Zhang Y."/>
            <person name="Obille A."/>
            <person name="Becker A."/>
            <person name="Abrahante J.E."/>
            <person name="Garbe J."/>
            <person name="Badalamenti J.P."/>
            <person name="Herman A."/>
            <person name="Mangelson H."/>
            <person name="Liachko I."/>
            <person name="Sullivan S."/>
            <person name="Sone E.D."/>
            <person name="Koren S."/>
            <person name="Silverstein K.A.T."/>
            <person name="Beckman K.B."/>
            <person name="Gohl D.M."/>
        </authorList>
    </citation>
    <scope>NUCLEOTIDE SEQUENCE</scope>
    <source>
        <strain evidence="1">Duluth1</strain>
        <tissue evidence="1">Whole animal</tissue>
    </source>
</reference>
<sequence length="91" mass="10248">MFGPFKGYYYRGCASFMRSHIGRSFTKYEITEIACKAYLRATSPSSIVAVFKKTGIHPLHSNAIEHEKLFPSEAFRVSTPIQKGNALKSDK</sequence>
<protein>
    <submittedName>
        <fullName evidence="1">Uncharacterized protein</fullName>
    </submittedName>
</protein>
<proteinExistence type="predicted"/>